<evidence type="ECO:0000256" key="3">
    <source>
        <dbReference type="ARBA" id="ARBA00022475"/>
    </source>
</evidence>
<keyword evidence="10" id="KW-1185">Reference proteome</keyword>
<dbReference type="KEGG" id="euz:DVS28_a3822"/>
<evidence type="ECO:0000256" key="1">
    <source>
        <dbReference type="ARBA" id="ARBA00004651"/>
    </source>
</evidence>
<keyword evidence="2 7" id="KW-0813">Transport</keyword>
<dbReference type="Gene3D" id="1.10.3720.10">
    <property type="entry name" value="MetI-like"/>
    <property type="match status" value="1"/>
</dbReference>
<name>A0A346Y1Z7_9ACTN</name>
<dbReference type="GO" id="GO:0055085">
    <property type="term" value="P:transmembrane transport"/>
    <property type="evidence" value="ECO:0007669"/>
    <property type="project" value="InterPro"/>
</dbReference>
<keyword evidence="5 7" id="KW-1133">Transmembrane helix</keyword>
<dbReference type="RefSeq" id="WP_114592832.1">
    <property type="nucleotide sequence ID" value="NZ_CP031165.1"/>
</dbReference>
<feature type="transmembrane region" description="Helical" evidence="7">
    <location>
        <begin position="12"/>
        <end position="34"/>
    </location>
</feature>
<keyword evidence="4 7" id="KW-0812">Transmembrane</keyword>
<gene>
    <name evidence="9" type="ORF">DVS28_a3822</name>
</gene>
<dbReference type="InterPro" id="IPR000515">
    <property type="entry name" value="MetI-like"/>
</dbReference>
<evidence type="ECO:0000256" key="4">
    <source>
        <dbReference type="ARBA" id="ARBA00022692"/>
    </source>
</evidence>
<feature type="transmembrane region" description="Helical" evidence="7">
    <location>
        <begin position="245"/>
        <end position="268"/>
    </location>
</feature>
<proteinExistence type="inferred from homology"/>
<feature type="transmembrane region" description="Helical" evidence="7">
    <location>
        <begin position="138"/>
        <end position="163"/>
    </location>
</feature>
<comment type="similarity">
    <text evidence="7">Belongs to the binding-protein-dependent transport system permease family.</text>
</comment>
<dbReference type="EMBL" id="CP031165">
    <property type="protein sequence ID" value="AXV08494.1"/>
    <property type="molecule type" value="Genomic_DNA"/>
</dbReference>
<evidence type="ECO:0000256" key="5">
    <source>
        <dbReference type="ARBA" id="ARBA00022989"/>
    </source>
</evidence>
<evidence type="ECO:0000256" key="7">
    <source>
        <dbReference type="RuleBase" id="RU363032"/>
    </source>
</evidence>
<evidence type="ECO:0000313" key="9">
    <source>
        <dbReference type="EMBL" id="AXV08494.1"/>
    </source>
</evidence>
<dbReference type="AlphaFoldDB" id="A0A346Y1Z7"/>
<feature type="transmembrane region" description="Helical" evidence="7">
    <location>
        <begin position="72"/>
        <end position="96"/>
    </location>
</feature>
<evidence type="ECO:0000313" key="10">
    <source>
        <dbReference type="Proteomes" id="UP000264006"/>
    </source>
</evidence>
<dbReference type="PANTHER" id="PTHR43744:SF3">
    <property type="entry name" value="LACTOSE TRANSPORT SYSTEM PERMEASE PROTEIN LACG"/>
    <property type="match status" value="1"/>
</dbReference>
<comment type="subcellular location">
    <subcellularLocation>
        <location evidence="1 7">Cell membrane</location>
        <topology evidence="1 7">Multi-pass membrane protein</topology>
    </subcellularLocation>
</comment>
<dbReference type="SUPFAM" id="SSF161098">
    <property type="entry name" value="MetI-like"/>
    <property type="match status" value="1"/>
</dbReference>
<dbReference type="PROSITE" id="PS50928">
    <property type="entry name" value="ABC_TM1"/>
    <property type="match status" value="1"/>
</dbReference>
<feature type="transmembrane region" description="Helical" evidence="7">
    <location>
        <begin position="108"/>
        <end position="126"/>
    </location>
</feature>
<evidence type="ECO:0000259" key="8">
    <source>
        <dbReference type="PROSITE" id="PS50928"/>
    </source>
</evidence>
<evidence type="ECO:0000256" key="6">
    <source>
        <dbReference type="ARBA" id="ARBA00023136"/>
    </source>
</evidence>
<keyword evidence="3" id="KW-1003">Cell membrane</keyword>
<reference evidence="9 10" key="1">
    <citation type="submission" date="2018-09" db="EMBL/GenBank/DDBJ databases">
        <title>Complete genome sequence of Euzebya sp. DY32-46 isolated from seawater of Pacific Ocean.</title>
        <authorList>
            <person name="Xu L."/>
            <person name="Wu Y.-H."/>
            <person name="Xu X.-W."/>
        </authorList>
    </citation>
    <scope>NUCLEOTIDE SEQUENCE [LARGE SCALE GENOMIC DNA]</scope>
    <source>
        <strain evidence="9 10">DY32-46</strain>
    </source>
</reference>
<feature type="transmembrane region" description="Helical" evidence="7">
    <location>
        <begin position="197"/>
        <end position="220"/>
    </location>
</feature>
<dbReference type="Pfam" id="PF00528">
    <property type="entry name" value="BPD_transp_1"/>
    <property type="match status" value="1"/>
</dbReference>
<accession>A0A346Y1Z7</accession>
<organism evidence="9 10">
    <name type="scientific">Euzebya pacifica</name>
    <dbReference type="NCBI Taxonomy" id="1608957"/>
    <lineage>
        <taxon>Bacteria</taxon>
        <taxon>Bacillati</taxon>
        <taxon>Actinomycetota</taxon>
        <taxon>Nitriliruptoria</taxon>
        <taxon>Euzebyales</taxon>
    </lineage>
</organism>
<dbReference type="OrthoDB" id="34227at2"/>
<protein>
    <submittedName>
        <fullName evidence="9">N-Acetyl-D-glucosamine ABC transport system, permease protein 2</fullName>
    </submittedName>
</protein>
<dbReference type="CDD" id="cd06261">
    <property type="entry name" value="TM_PBP2"/>
    <property type="match status" value="1"/>
</dbReference>
<dbReference type="GO" id="GO:0005886">
    <property type="term" value="C:plasma membrane"/>
    <property type="evidence" value="ECO:0007669"/>
    <property type="project" value="UniProtKB-SubCell"/>
</dbReference>
<keyword evidence="6 7" id="KW-0472">Membrane</keyword>
<feature type="domain" description="ABC transmembrane type-1" evidence="8">
    <location>
        <begin position="73"/>
        <end position="264"/>
    </location>
</feature>
<dbReference type="InterPro" id="IPR035906">
    <property type="entry name" value="MetI-like_sf"/>
</dbReference>
<sequence>MQSRRTGPGAFALRHLLPGLLAGLFVVPLVAMVMGSLRPLGAPPPGGVEFVPPGATLRAYGLLNDLLPVTTYLRNSVVVALVAVPLSVVVASWAGFGIRLLGDRAKRMAVLASLLVMLVPASALWATRFRVYAWFDLIGSVLPLIAPALLGTTPFLVLVYAWAFHGISDSQLHAARLEGASAWTIWRRIAMPQVRTATLAVAILAFTFHWGNFVDALLYLRGQENYTLPLGLDTLKLLRPTEFPLLMAGAVVFSLPSVGVFLLAHRLFDDNPLDTLRKGTSS</sequence>
<dbReference type="Proteomes" id="UP000264006">
    <property type="component" value="Chromosome"/>
</dbReference>
<evidence type="ECO:0000256" key="2">
    <source>
        <dbReference type="ARBA" id="ARBA00022448"/>
    </source>
</evidence>
<dbReference type="PANTHER" id="PTHR43744">
    <property type="entry name" value="ABC TRANSPORTER PERMEASE PROTEIN MG189-RELATED-RELATED"/>
    <property type="match status" value="1"/>
</dbReference>